<reference evidence="2 3" key="1">
    <citation type="submission" date="2014-09" db="EMBL/GenBank/DDBJ databases">
        <authorList>
            <person name="Regsiter A."/>
        </authorList>
    </citation>
    <scope>NUCLEOTIDE SEQUENCE [LARGE SCALE GENOMIC DNA]</scope>
</reference>
<evidence type="ECO:0000313" key="3">
    <source>
        <dbReference type="Proteomes" id="UP000052230"/>
    </source>
</evidence>
<dbReference type="AlphaFoldDB" id="A0A0U5F9G1"/>
<feature type="region of interest" description="Disordered" evidence="1">
    <location>
        <begin position="1"/>
        <end position="21"/>
    </location>
</feature>
<evidence type="ECO:0000313" key="2">
    <source>
        <dbReference type="EMBL" id="CEG14781.1"/>
    </source>
</evidence>
<gene>
    <name evidence="2" type="ORF">XAC3562_1200104</name>
</gene>
<sequence>MIPQPSNIISRAKEPTVTTMRPASEIDDEKVLHMAQEMRSLLVPSPDVLLDTVRQLHPIVSLSNKVLPLKSYFNIVQDIQRTKFVASVGPTVGVDSAKKQAQRALCTEDIFMLACAYLQLEIAKQGSIYYLTGESPDFKETKLNRNPLDLSDEVALKTISSGLARPDAERGAVERGQIDSGFNHLAKINTLHRTMQDAVALFKQDPALRKIDIRNKFGLSHTDYERMMSMARREGLISLRSRKKDPANSYQLKQNNHARVVEIAKKRGHTPQKTLNQILEDFFAILDKRPG</sequence>
<dbReference type="Proteomes" id="UP000052230">
    <property type="component" value="Unassembled WGS sequence"/>
</dbReference>
<comment type="caution">
    <text evidence="2">The sequence shown here is derived from an EMBL/GenBank/DDBJ whole genome shotgun (WGS) entry which is preliminary data.</text>
</comment>
<organism evidence="2 3">
    <name type="scientific">Xanthomonas citri pv. citri</name>
    <dbReference type="NCBI Taxonomy" id="611301"/>
    <lineage>
        <taxon>Bacteria</taxon>
        <taxon>Pseudomonadati</taxon>
        <taxon>Pseudomonadota</taxon>
        <taxon>Gammaproteobacteria</taxon>
        <taxon>Lysobacterales</taxon>
        <taxon>Lysobacteraceae</taxon>
        <taxon>Xanthomonas</taxon>
    </lineage>
</organism>
<proteinExistence type="predicted"/>
<evidence type="ECO:0000256" key="1">
    <source>
        <dbReference type="SAM" id="MobiDB-lite"/>
    </source>
</evidence>
<dbReference type="EMBL" id="CCXZ01000025">
    <property type="protein sequence ID" value="CEG14781.1"/>
    <property type="molecule type" value="Genomic_DNA"/>
</dbReference>
<protein>
    <submittedName>
        <fullName evidence="2">Uncharacterized protein</fullName>
    </submittedName>
</protein>
<keyword evidence="3" id="KW-1185">Reference proteome</keyword>
<name>A0A0U5F9G1_XANCI</name>
<accession>A0A0U5F9G1</accession>